<evidence type="ECO:0000256" key="11">
    <source>
        <dbReference type="SAM" id="Phobius"/>
    </source>
</evidence>
<evidence type="ECO:0000256" key="6">
    <source>
        <dbReference type="ARBA" id="ARBA00022786"/>
    </source>
</evidence>
<dbReference type="STRING" id="520822.A0A195BBP2"/>
<dbReference type="PANTHER" id="PTHR46896">
    <property type="entry name" value="SENTRIN-SPECIFIC PROTEASE"/>
    <property type="match status" value="1"/>
</dbReference>
<keyword evidence="6" id="KW-0833">Ubl conjugation pathway</keyword>
<keyword evidence="8 11" id="KW-1133">Transmembrane helix</keyword>
<evidence type="ECO:0000313" key="14">
    <source>
        <dbReference type="Proteomes" id="UP000078540"/>
    </source>
</evidence>
<evidence type="ECO:0000256" key="8">
    <source>
        <dbReference type="ARBA" id="ARBA00022989"/>
    </source>
</evidence>
<dbReference type="GO" id="GO:0006508">
    <property type="term" value="P:proteolysis"/>
    <property type="evidence" value="ECO:0007669"/>
    <property type="project" value="UniProtKB-KW"/>
</dbReference>
<name>A0A195BBP2_9HYME</name>
<proteinExistence type="inferred from homology"/>
<keyword evidence="5 11" id="KW-0812">Transmembrane</keyword>
<feature type="transmembrane region" description="Helical" evidence="11">
    <location>
        <begin position="1332"/>
        <end position="1355"/>
    </location>
</feature>
<evidence type="ECO:0000256" key="10">
    <source>
        <dbReference type="SAM" id="MobiDB-lite"/>
    </source>
</evidence>
<keyword evidence="3" id="KW-0597">Phosphoprotein</keyword>
<feature type="region of interest" description="Disordered" evidence="10">
    <location>
        <begin position="1074"/>
        <end position="1110"/>
    </location>
</feature>
<dbReference type="GO" id="GO:0016926">
    <property type="term" value="P:protein desumoylation"/>
    <property type="evidence" value="ECO:0007669"/>
    <property type="project" value="TreeGrafter"/>
</dbReference>
<sequence>MDTHYYNVVHNASGTFTLEEVPRICTADGQHIQFVVEDVSDSSNGSQRLVTYTTAPQNRQAILTPQTINLGNQISTTRLEQGQNVYIIKTNDLSETQEILKQEVLNTVNAHIVNENIVSIASNTGIKAECKNEGQSVQFMKISNANTSTVAKQNALLEKNQTAILTKSNIQNNITSPFYVNSESYPCQMEKKLSVKPCQIKSRQLTNNVVGIVSQTPGIKVVTTMENRIQNSNTTGPKSTLSVCKTIGSQKHLVAVRPVRTPNSNISHVRPVAIVPPEISKTPTRMQPPDMEHLNEQIKQAKIKQLKLQLEKQGFFQNNTRQLSHTLQHHSSSHNPTRHFISSTQQRTQQISISTQQVPKPSVVMSVSSAEHNTPVTNTDMEVNPSELVQEKGHGTQQSSSPRLEHESSSSESIAYLKNTINDPANAVVQQQIQGNTAKMLVMLATGEQRLITFDIPNEDCTVHDLLDQVNIPFPNETQVSLVDDPALGINYIVEPRDSGVLSTSFEGTDGDCNTTQEIVSSTAKIENLSQSNNASDENSNTSSQTIEEPILVKGMLALCPHCGYSSLFFNRCERCNTKIKIDGVKSIPIAERKEAGMSVDMFYKKNNERNATKSEKIERDGPKRSKGKAKGTASKPKPIHKEPECLTISSDEEEEGGRPKKTGSINNNAIVGNASNTFNEEDTIVDKEPIITNTSAFNLYDDVMDNEENSKEIYENQNFLDVGQLPQTALECRTVRIGSYKYIPREKVVISHSGVRFSVPLLEDDASFVTFDVKYKDIVKLLIHFGKTMPVLFFYTSVNTGAMIRELLGMQDPKGPYYDPAGKDHTHKRITLLPDKLPDDSKVILTSLFSRGDKIDELSPKEANDILIRASPRDCLQSHNTTRKQSQNVANTTAVSDDIQTITVYPPPPAKGGIAINTEDYLCLAEDQFLNDVIIDFYLKYLTLEVLSESDQHRTHVFSSYFYKRLTSPHAQAAESTVPMTPAAKRHARVQKWTKNVNIFEKDFVIIPINEHAHWFLAIICFPGLVGKISTCTAKISENYVNKTPQKSKKIKELKAKAVTIGSTTITPVPTTITIDQLDDDGSERDEAEGDDDEMETDSDEEDEIDQSEKNKIQINVKLEEQKETVRNPCILIFDSLAGASRARVVATLRDYLSCEHVAKLGVEKTFSKDTIKGACPKVPQQSNFTDCGLYVLQYVEIADNWGVWMYALYLFLLTIWWSINWDEASACPYTHMEDVVIRKKPLIVAFLSICAELAGGLLIFKYIQILWALQFASTHKNRAYGDCTTDLQARLNPMIFQVSAIIGALVECIATCMCRVVSRVLGDLNPRFSTVIDAFVGTSLVVAAFNYTGGYFNPALATSLKYGCLGTSSMEHVIVYWIGSCIGSIASLHVYRMSFVQNFIQVQESTDAVY</sequence>
<feature type="compositionally biased region" description="Basic and acidic residues" evidence="10">
    <location>
        <begin position="606"/>
        <end position="624"/>
    </location>
</feature>
<feature type="compositionally biased region" description="Acidic residues" evidence="10">
    <location>
        <begin position="1078"/>
        <end position="1107"/>
    </location>
</feature>
<dbReference type="Proteomes" id="UP000078540">
    <property type="component" value="Unassembled WGS sequence"/>
</dbReference>
<organism evidence="13 14">
    <name type="scientific">Atta colombica</name>
    <dbReference type="NCBI Taxonomy" id="520822"/>
    <lineage>
        <taxon>Eukaryota</taxon>
        <taxon>Metazoa</taxon>
        <taxon>Ecdysozoa</taxon>
        <taxon>Arthropoda</taxon>
        <taxon>Hexapoda</taxon>
        <taxon>Insecta</taxon>
        <taxon>Pterygota</taxon>
        <taxon>Neoptera</taxon>
        <taxon>Endopterygota</taxon>
        <taxon>Hymenoptera</taxon>
        <taxon>Apocrita</taxon>
        <taxon>Aculeata</taxon>
        <taxon>Formicoidea</taxon>
        <taxon>Formicidae</taxon>
        <taxon>Myrmicinae</taxon>
        <taxon>Atta</taxon>
    </lineage>
</organism>
<dbReference type="PROSITE" id="PS50600">
    <property type="entry name" value="ULP_PROTEASE"/>
    <property type="match status" value="1"/>
</dbReference>
<evidence type="ECO:0000313" key="13">
    <source>
        <dbReference type="EMBL" id="KYM81958.1"/>
    </source>
</evidence>
<feature type="region of interest" description="Disordered" evidence="10">
    <location>
        <begin position="390"/>
        <end position="412"/>
    </location>
</feature>
<keyword evidence="9 11" id="KW-0472">Membrane</keyword>
<keyword evidence="7" id="KW-0378">Hydrolase</keyword>
<dbReference type="InterPro" id="IPR038765">
    <property type="entry name" value="Papain-like_cys_pep_sf"/>
</dbReference>
<dbReference type="PANTHER" id="PTHR46896:SF3">
    <property type="entry name" value="FI06413P-RELATED"/>
    <property type="match status" value="1"/>
</dbReference>
<evidence type="ECO:0000256" key="2">
    <source>
        <dbReference type="ARBA" id="ARBA00005234"/>
    </source>
</evidence>
<dbReference type="Gene3D" id="1.10.418.20">
    <property type="match status" value="2"/>
</dbReference>
<feature type="transmembrane region" description="Helical" evidence="11">
    <location>
        <begin position="1375"/>
        <end position="1393"/>
    </location>
</feature>
<dbReference type="Pfam" id="PF02902">
    <property type="entry name" value="Peptidase_C48"/>
    <property type="match status" value="1"/>
</dbReference>
<dbReference type="GO" id="GO:0016020">
    <property type="term" value="C:membrane"/>
    <property type="evidence" value="ECO:0007669"/>
    <property type="project" value="UniProtKB-SubCell"/>
</dbReference>
<comment type="similarity">
    <text evidence="2">Belongs to the peptidase C48 family.</text>
</comment>
<evidence type="ECO:0000256" key="1">
    <source>
        <dbReference type="ARBA" id="ARBA00004141"/>
    </source>
</evidence>
<dbReference type="SUPFAM" id="SSF54001">
    <property type="entry name" value="Cysteine proteinases"/>
    <property type="match status" value="1"/>
</dbReference>
<dbReference type="GO" id="GO:0005634">
    <property type="term" value="C:nucleus"/>
    <property type="evidence" value="ECO:0007669"/>
    <property type="project" value="TreeGrafter"/>
</dbReference>
<comment type="subcellular location">
    <subcellularLocation>
        <location evidence="1">Membrane</location>
        <topology evidence="1">Multi-pass membrane protein</topology>
    </subcellularLocation>
</comment>
<evidence type="ECO:0000256" key="5">
    <source>
        <dbReference type="ARBA" id="ARBA00022692"/>
    </source>
</evidence>
<evidence type="ECO:0000259" key="12">
    <source>
        <dbReference type="PROSITE" id="PS50600"/>
    </source>
</evidence>
<dbReference type="EMBL" id="KQ976526">
    <property type="protein sequence ID" value="KYM81958.1"/>
    <property type="molecule type" value="Genomic_DNA"/>
</dbReference>
<accession>A0A195BBP2</accession>
<keyword evidence="14" id="KW-1185">Reference proteome</keyword>
<gene>
    <name evidence="13" type="ORF">ALC53_07599</name>
</gene>
<reference evidence="13 14" key="1">
    <citation type="submission" date="2015-09" db="EMBL/GenBank/DDBJ databases">
        <title>Atta colombica WGS genome.</title>
        <authorList>
            <person name="Nygaard S."/>
            <person name="Hu H."/>
            <person name="Boomsma J."/>
            <person name="Zhang G."/>
        </authorList>
    </citation>
    <scope>NUCLEOTIDE SEQUENCE [LARGE SCALE GENOMIC DNA]</scope>
    <source>
        <strain evidence="13">Treedump-2</strain>
        <tissue evidence="13">Whole body</tissue>
    </source>
</reference>
<feature type="transmembrane region" description="Helical" evidence="11">
    <location>
        <begin position="1203"/>
        <end position="1223"/>
    </location>
</feature>
<keyword evidence="4 13" id="KW-0645">Protease</keyword>
<dbReference type="InterPro" id="IPR051947">
    <property type="entry name" value="Sentrin-specific_protease"/>
</dbReference>
<feature type="transmembrane region" description="Helical" evidence="11">
    <location>
        <begin position="1244"/>
        <end position="1265"/>
    </location>
</feature>
<dbReference type="Gene3D" id="3.30.310.130">
    <property type="entry name" value="Ubiquitin-related"/>
    <property type="match status" value="2"/>
</dbReference>
<evidence type="ECO:0000256" key="9">
    <source>
        <dbReference type="ARBA" id="ARBA00023136"/>
    </source>
</evidence>
<dbReference type="GO" id="GO:0070139">
    <property type="term" value="F:SUMO-specific endopeptidase activity"/>
    <property type="evidence" value="ECO:0007669"/>
    <property type="project" value="TreeGrafter"/>
</dbReference>
<dbReference type="InterPro" id="IPR003653">
    <property type="entry name" value="Peptidase_C48_C"/>
</dbReference>
<feature type="transmembrane region" description="Helical" evidence="11">
    <location>
        <begin position="1296"/>
        <end position="1320"/>
    </location>
</feature>
<dbReference type="GO" id="GO:0005737">
    <property type="term" value="C:cytoplasm"/>
    <property type="evidence" value="ECO:0007669"/>
    <property type="project" value="TreeGrafter"/>
</dbReference>
<dbReference type="Gene3D" id="1.20.1080.10">
    <property type="entry name" value="Glycerol uptake facilitator protein"/>
    <property type="match status" value="1"/>
</dbReference>
<dbReference type="SUPFAM" id="SSF81338">
    <property type="entry name" value="Aquaporin-like"/>
    <property type="match status" value="1"/>
</dbReference>
<dbReference type="InterPro" id="IPR023271">
    <property type="entry name" value="Aquaporin-like"/>
</dbReference>
<evidence type="ECO:0000256" key="3">
    <source>
        <dbReference type="ARBA" id="ARBA00022553"/>
    </source>
</evidence>
<protein>
    <submittedName>
        <fullName evidence="13">Sentrin-specific protease 7</fullName>
    </submittedName>
</protein>
<evidence type="ECO:0000256" key="4">
    <source>
        <dbReference type="ARBA" id="ARBA00022670"/>
    </source>
</evidence>
<feature type="region of interest" description="Disordered" evidence="10">
    <location>
        <begin position="606"/>
        <end position="669"/>
    </location>
</feature>
<evidence type="ECO:0000256" key="7">
    <source>
        <dbReference type="ARBA" id="ARBA00022801"/>
    </source>
</evidence>
<feature type="domain" description="Ubiquitin-like protease family profile" evidence="12">
    <location>
        <begin position="915"/>
        <end position="1200"/>
    </location>
</feature>